<dbReference type="NCBIfam" id="TIGR01272">
    <property type="entry name" value="gluP"/>
    <property type="match status" value="1"/>
</dbReference>
<dbReference type="InterPro" id="IPR005964">
    <property type="entry name" value="Glc/Gal_transptr_bac"/>
</dbReference>
<dbReference type="InterPro" id="IPR036259">
    <property type="entry name" value="MFS_trans_sf"/>
</dbReference>
<feature type="domain" description="Major facilitator superfamily (MFS) profile" evidence="9">
    <location>
        <begin position="12"/>
        <end position="413"/>
    </location>
</feature>
<dbReference type="GO" id="GO:0005886">
    <property type="term" value="C:plasma membrane"/>
    <property type="evidence" value="ECO:0007669"/>
    <property type="project" value="UniProtKB-SubCell"/>
</dbReference>
<feature type="transmembrane region" description="Helical" evidence="8">
    <location>
        <begin position="390"/>
        <end position="407"/>
    </location>
</feature>
<keyword evidence="11" id="KW-1185">Reference proteome</keyword>
<keyword evidence="4" id="KW-1003">Cell membrane</keyword>
<dbReference type="SUPFAM" id="SSF103473">
    <property type="entry name" value="MFS general substrate transporter"/>
    <property type="match status" value="1"/>
</dbReference>
<dbReference type="InterPro" id="IPR050375">
    <property type="entry name" value="MFS_TsgA-like"/>
</dbReference>
<dbReference type="Gene3D" id="1.20.1250.20">
    <property type="entry name" value="MFS general substrate transporter like domains"/>
    <property type="match status" value="2"/>
</dbReference>
<dbReference type="Pfam" id="PF07690">
    <property type="entry name" value="MFS_1"/>
    <property type="match status" value="1"/>
</dbReference>
<dbReference type="InterPro" id="IPR020846">
    <property type="entry name" value="MFS_dom"/>
</dbReference>
<feature type="transmembrane region" description="Helical" evidence="8">
    <location>
        <begin position="49"/>
        <end position="66"/>
    </location>
</feature>
<feature type="transmembrane region" description="Helical" evidence="8">
    <location>
        <begin position="328"/>
        <end position="349"/>
    </location>
</feature>
<dbReference type="InterPro" id="IPR011701">
    <property type="entry name" value="MFS"/>
</dbReference>
<keyword evidence="5 8" id="KW-0812">Transmembrane</keyword>
<dbReference type="EMBL" id="UNSC01000003">
    <property type="protein sequence ID" value="SZD72290.1"/>
    <property type="molecule type" value="Genomic_DNA"/>
</dbReference>
<dbReference type="GO" id="GO:1904659">
    <property type="term" value="P:D-glucose transmembrane transport"/>
    <property type="evidence" value="ECO:0007669"/>
    <property type="project" value="InterPro"/>
</dbReference>
<feature type="transmembrane region" description="Helical" evidence="8">
    <location>
        <begin position="272"/>
        <end position="296"/>
    </location>
</feature>
<feature type="transmembrane region" description="Helical" evidence="8">
    <location>
        <begin position="78"/>
        <end position="96"/>
    </location>
</feature>
<proteinExistence type="inferred from homology"/>
<keyword evidence="6 8" id="KW-1133">Transmembrane helix</keyword>
<organism evidence="10 11">
    <name type="scientific">Candidatus Ornithobacterium hominis</name>
    <dbReference type="NCBI Taxonomy" id="2497989"/>
    <lineage>
        <taxon>Bacteria</taxon>
        <taxon>Pseudomonadati</taxon>
        <taxon>Bacteroidota</taxon>
        <taxon>Flavobacteriia</taxon>
        <taxon>Flavobacteriales</taxon>
        <taxon>Weeksellaceae</taxon>
        <taxon>Ornithobacterium</taxon>
    </lineage>
</organism>
<gene>
    <name evidence="10" type="primary">fucP</name>
    <name evidence="10" type="ORF">SAMEA104719789_00730</name>
</gene>
<feature type="transmembrane region" description="Helical" evidence="8">
    <location>
        <begin position="102"/>
        <end position="119"/>
    </location>
</feature>
<dbReference type="RefSeq" id="WP_165846420.1">
    <property type="nucleotide sequence ID" value="NZ_OX579588.1"/>
</dbReference>
<evidence type="ECO:0000256" key="7">
    <source>
        <dbReference type="ARBA" id="ARBA00023136"/>
    </source>
</evidence>
<dbReference type="PANTHER" id="PTHR43702">
    <property type="entry name" value="L-FUCOSE-PROTON SYMPORTER"/>
    <property type="match status" value="1"/>
</dbReference>
<comment type="similarity">
    <text evidence="3">Belongs to the major facilitator superfamily. FHS transporter (TC 2.A.1.7) family.</text>
</comment>
<evidence type="ECO:0000256" key="5">
    <source>
        <dbReference type="ARBA" id="ARBA00022692"/>
    </source>
</evidence>
<evidence type="ECO:0000256" key="3">
    <source>
        <dbReference type="ARBA" id="ARBA00009120"/>
    </source>
</evidence>
<feature type="transmembrane region" description="Helical" evidence="8">
    <location>
        <begin position="303"/>
        <end position="322"/>
    </location>
</feature>
<evidence type="ECO:0000256" key="8">
    <source>
        <dbReference type="SAM" id="Phobius"/>
    </source>
</evidence>
<dbReference type="GO" id="GO:0055056">
    <property type="term" value="F:D-glucose transmembrane transporter activity"/>
    <property type="evidence" value="ECO:0007669"/>
    <property type="project" value="InterPro"/>
</dbReference>
<comment type="subcellular location">
    <subcellularLocation>
        <location evidence="2">Cell inner membrane</location>
        <topology evidence="2">Multi-pass membrane protein</topology>
    </subcellularLocation>
</comment>
<protein>
    <submittedName>
        <fullName evidence="10">L-fucose permease</fullName>
    </submittedName>
</protein>
<evidence type="ECO:0000256" key="1">
    <source>
        <dbReference type="ARBA" id="ARBA00003321"/>
    </source>
</evidence>
<evidence type="ECO:0000313" key="11">
    <source>
        <dbReference type="Proteomes" id="UP000262142"/>
    </source>
</evidence>
<evidence type="ECO:0000256" key="6">
    <source>
        <dbReference type="ARBA" id="ARBA00022989"/>
    </source>
</evidence>
<dbReference type="PROSITE" id="PS50850">
    <property type="entry name" value="MFS"/>
    <property type="match status" value="1"/>
</dbReference>
<keyword evidence="7 8" id="KW-0472">Membrane</keyword>
<evidence type="ECO:0000259" key="9">
    <source>
        <dbReference type="PROSITE" id="PS50850"/>
    </source>
</evidence>
<name>A0A383TYF9_9FLAO</name>
<dbReference type="PANTHER" id="PTHR43702:SF12">
    <property type="entry name" value="N-ACETYL GLUCOSAMINE TRANSPORTER NAGP"/>
    <property type="match status" value="1"/>
</dbReference>
<feature type="transmembrane region" description="Helical" evidence="8">
    <location>
        <begin position="140"/>
        <end position="162"/>
    </location>
</feature>
<comment type="function">
    <text evidence="1">Intake of glucose and galactose.</text>
</comment>
<feature type="transmembrane region" description="Helical" evidence="8">
    <location>
        <begin position="361"/>
        <end position="378"/>
    </location>
</feature>
<sequence length="413" mass="44596">MTNTSKQNYVVPLAFIGLMFFSIGFALGINSYLIPVLKGKLSISSAESYMLLAATFIPFLIFGYPASLLIKKIGYKKTMAFSFLLFAVAFGLFIPSAKAESFILFLIASFVSGTANAYLQASVNPYATILGPIESAAKRISIMGICNKLAWPIAPLFLAFVIGKEIQLVETSDLALPFYIIVGVFLLLGIISLVAPLPEVKAKGEDEEDLTLASETNFATKKSIFDFPHLILGAVALFFYVGVETISLATMVDYSNELGINDKTVLGSDFRIGELASFIPSIGMVIGYICGAILIPKVITQSLALKICSLLAIFGTLAVVLAPAAYSIYFISFMALGCSLMWPAIWPLAMDGLGKFTKTGASLLTMAIAGGAVLPLIFGWLKDSFGMQNAYWLCLPCFLFILFYGMAGHKIRK</sequence>
<reference evidence="10 11" key="1">
    <citation type="submission" date="2018-09" db="EMBL/GenBank/DDBJ databases">
        <authorList>
            <consortium name="Pathogen Informatics"/>
        </authorList>
    </citation>
    <scope>NUCLEOTIDE SEQUENCE [LARGE SCALE GENOMIC DNA]</scope>
    <source>
        <strain evidence="10 11">OH-22767</strain>
    </source>
</reference>
<feature type="transmembrane region" description="Helical" evidence="8">
    <location>
        <begin position="174"/>
        <end position="195"/>
    </location>
</feature>
<evidence type="ECO:0000256" key="2">
    <source>
        <dbReference type="ARBA" id="ARBA00004429"/>
    </source>
</evidence>
<dbReference type="GO" id="GO:0005354">
    <property type="term" value="F:galactose transmembrane transporter activity"/>
    <property type="evidence" value="ECO:0007669"/>
    <property type="project" value="InterPro"/>
</dbReference>
<evidence type="ECO:0000256" key="4">
    <source>
        <dbReference type="ARBA" id="ARBA00022475"/>
    </source>
</evidence>
<dbReference type="Proteomes" id="UP000262142">
    <property type="component" value="Unassembled WGS sequence"/>
</dbReference>
<dbReference type="AlphaFoldDB" id="A0A383TYF9"/>
<evidence type="ECO:0000313" key="10">
    <source>
        <dbReference type="EMBL" id="SZD72290.1"/>
    </source>
</evidence>
<feature type="transmembrane region" description="Helical" evidence="8">
    <location>
        <begin position="9"/>
        <end position="29"/>
    </location>
</feature>
<feature type="transmembrane region" description="Helical" evidence="8">
    <location>
        <begin position="230"/>
        <end position="252"/>
    </location>
</feature>
<accession>A0A383TYF9</accession>